<name>A0AAE0X867_9PEZI</name>
<evidence type="ECO:0000256" key="1">
    <source>
        <dbReference type="ARBA" id="ARBA00023604"/>
    </source>
</evidence>
<organism evidence="2 3">
    <name type="scientific">Podospora appendiculata</name>
    <dbReference type="NCBI Taxonomy" id="314037"/>
    <lineage>
        <taxon>Eukaryota</taxon>
        <taxon>Fungi</taxon>
        <taxon>Dikarya</taxon>
        <taxon>Ascomycota</taxon>
        <taxon>Pezizomycotina</taxon>
        <taxon>Sordariomycetes</taxon>
        <taxon>Sordariomycetidae</taxon>
        <taxon>Sordariales</taxon>
        <taxon>Podosporaceae</taxon>
        <taxon>Podospora</taxon>
    </lineage>
</organism>
<sequence>MTDSTLTQPTADQRAQLNYIQWKEDFKTEKPYEVISDMPEGHKRRNFTLEAGPEEVIRDVRGSEAAFNLDDNGFEVRRHEMAIRSFDPNTIESHYLPSIMSLLQEIDPGAEVHVFDWRLRSSNKTKTTHKLGTLLDLNSKELILEPVQAVHNDQSPRGAIKRVRTEMGPRADELLNRRFRIINTVPPEKLLAVDHVRKYHIGESLYPLYCDTSRWYYLNGQSKDEALLFKTYDSSPKAAAKCCPHTSFHQHQSGPLGHPRETIEVRALVFSRDDGLSA</sequence>
<dbReference type="EMBL" id="JAULSO010000002">
    <property type="protein sequence ID" value="KAK3687875.1"/>
    <property type="molecule type" value="Genomic_DNA"/>
</dbReference>
<dbReference type="AlphaFoldDB" id="A0AAE0X867"/>
<accession>A0AAE0X867</accession>
<reference evidence="2" key="1">
    <citation type="journal article" date="2023" name="Mol. Phylogenet. Evol.">
        <title>Genome-scale phylogeny and comparative genomics of the fungal order Sordariales.</title>
        <authorList>
            <person name="Hensen N."/>
            <person name="Bonometti L."/>
            <person name="Westerberg I."/>
            <person name="Brannstrom I.O."/>
            <person name="Guillou S."/>
            <person name="Cros-Aarteil S."/>
            <person name="Calhoun S."/>
            <person name="Haridas S."/>
            <person name="Kuo A."/>
            <person name="Mondo S."/>
            <person name="Pangilinan J."/>
            <person name="Riley R."/>
            <person name="LaButti K."/>
            <person name="Andreopoulos B."/>
            <person name="Lipzen A."/>
            <person name="Chen C."/>
            <person name="Yan M."/>
            <person name="Daum C."/>
            <person name="Ng V."/>
            <person name="Clum A."/>
            <person name="Steindorff A."/>
            <person name="Ohm R.A."/>
            <person name="Martin F."/>
            <person name="Silar P."/>
            <person name="Natvig D.O."/>
            <person name="Lalanne C."/>
            <person name="Gautier V."/>
            <person name="Ament-Velasquez S.L."/>
            <person name="Kruys A."/>
            <person name="Hutchinson M.I."/>
            <person name="Powell A.J."/>
            <person name="Barry K."/>
            <person name="Miller A.N."/>
            <person name="Grigoriev I.V."/>
            <person name="Debuchy R."/>
            <person name="Gladieux P."/>
            <person name="Hiltunen Thoren M."/>
            <person name="Johannesson H."/>
        </authorList>
    </citation>
    <scope>NUCLEOTIDE SEQUENCE</scope>
    <source>
        <strain evidence="2">CBS 314.62</strain>
    </source>
</reference>
<dbReference type="InterPro" id="IPR044053">
    <property type="entry name" value="AsaB-like"/>
</dbReference>
<keyword evidence="3" id="KW-1185">Reference proteome</keyword>
<dbReference type="PANTHER" id="PTHR34598:SF3">
    <property type="entry name" value="OXIDOREDUCTASE AN1597"/>
    <property type="match status" value="1"/>
</dbReference>
<evidence type="ECO:0000313" key="3">
    <source>
        <dbReference type="Proteomes" id="UP001270362"/>
    </source>
</evidence>
<dbReference type="GO" id="GO:0016491">
    <property type="term" value="F:oxidoreductase activity"/>
    <property type="evidence" value="ECO:0007669"/>
    <property type="project" value="InterPro"/>
</dbReference>
<gene>
    <name evidence="2" type="ORF">B0T22DRAFT_375046</name>
</gene>
<dbReference type="Proteomes" id="UP001270362">
    <property type="component" value="Unassembled WGS sequence"/>
</dbReference>
<evidence type="ECO:0000313" key="2">
    <source>
        <dbReference type="EMBL" id="KAK3687875.1"/>
    </source>
</evidence>
<dbReference type="PANTHER" id="PTHR34598">
    <property type="entry name" value="BLL6449 PROTEIN"/>
    <property type="match status" value="1"/>
</dbReference>
<protein>
    <recommendedName>
        <fullName evidence="4">Methyltransferase</fullName>
    </recommendedName>
</protein>
<comment type="caution">
    <text evidence="2">The sequence shown here is derived from an EMBL/GenBank/DDBJ whole genome shotgun (WGS) entry which is preliminary data.</text>
</comment>
<reference evidence="2" key="2">
    <citation type="submission" date="2023-06" db="EMBL/GenBank/DDBJ databases">
        <authorList>
            <consortium name="Lawrence Berkeley National Laboratory"/>
            <person name="Haridas S."/>
            <person name="Hensen N."/>
            <person name="Bonometti L."/>
            <person name="Westerberg I."/>
            <person name="Brannstrom I.O."/>
            <person name="Guillou S."/>
            <person name="Cros-Aarteil S."/>
            <person name="Calhoun S."/>
            <person name="Kuo A."/>
            <person name="Mondo S."/>
            <person name="Pangilinan J."/>
            <person name="Riley R."/>
            <person name="Labutti K."/>
            <person name="Andreopoulos B."/>
            <person name="Lipzen A."/>
            <person name="Chen C."/>
            <person name="Yanf M."/>
            <person name="Daum C."/>
            <person name="Ng V."/>
            <person name="Clum A."/>
            <person name="Steindorff A."/>
            <person name="Ohm R."/>
            <person name="Martin F."/>
            <person name="Silar P."/>
            <person name="Natvig D."/>
            <person name="Lalanne C."/>
            <person name="Gautier V."/>
            <person name="Ament-Velasquez S.L."/>
            <person name="Kruys A."/>
            <person name="Hutchinson M.I."/>
            <person name="Powell A.J."/>
            <person name="Barry K."/>
            <person name="Miller A.N."/>
            <person name="Grigoriev I.V."/>
            <person name="Debuchy R."/>
            <person name="Gladieux P."/>
            <person name="Thoren M.H."/>
            <person name="Johannesson H."/>
        </authorList>
    </citation>
    <scope>NUCLEOTIDE SEQUENCE</scope>
    <source>
        <strain evidence="2">CBS 314.62</strain>
    </source>
</reference>
<evidence type="ECO:0008006" key="4">
    <source>
        <dbReference type="Google" id="ProtNLM"/>
    </source>
</evidence>
<comment type="similarity">
    <text evidence="1">Belongs to the asaB hydroxylase/desaturase family.</text>
</comment>
<proteinExistence type="inferred from homology"/>